<name>A0A1S9ZGB9_9GAMM</name>
<dbReference type="PIRSF" id="PIRSF012335">
    <property type="entry name" value="UCP012335"/>
    <property type="match status" value="1"/>
</dbReference>
<evidence type="ECO:0000313" key="5">
    <source>
        <dbReference type="Proteomes" id="UP001324384"/>
    </source>
</evidence>
<dbReference type="AlphaFoldDB" id="A0A1S9ZGB9"/>
<proteinExistence type="predicted"/>
<dbReference type="EMBL" id="CP139961">
    <property type="protein sequence ID" value="WQE04714.1"/>
    <property type="molecule type" value="Genomic_DNA"/>
</dbReference>
<protein>
    <submittedName>
        <fullName evidence="3">DUF2846 domain-containing protein</fullName>
    </submittedName>
</protein>
<evidence type="ECO:0000259" key="1">
    <source>
        <dbReference type="Pfam" id="PF11008"/>
    </source>
</evidence>
<dbReference type="Proteomes" id="UP000190322">
    <property type="component" value="Unassembled WGS sequence"/>
</dbReference>
<dbReference type="InterPro" id="IPR016596">
    <property type="entry name" value="UCP012335"/>
</dbReference>
<evidence type="ECO:0000313" key="4">
    <source>
        <dbReference type="Proteomes" id="UP000190322"/>
    </source>
</evidence>
<keyword evidence="5" id="KW-1185">Reference proteome</keyword>
<organism evidence="2 4">
    <name type="scientific">Moraxella canis</name>
    <dbReference type="NCBI Taxonomy" id="90239"/>
    <lineage>
        <taxon>Bacteria</taxon>
        <taxon>Pseudomonadati</taxon>
        <taxon>Pseudomonadota</taxon>
        <taxon>Gammaproteobacteria</taxon>
        <taxon>Moraxellales</taxon>
        <taxon>Moraxellaceae</taxon>
        <taxon>Moraxella</taxon>
    </lineage>
</organism>
<evidence type="ECO:0000313" key="3">
    <source>
        <dbReference type="EMBL" id="WQE04714.1"/>
    </source>
</evidence>
<sequence length="155" mass="17056">MLKNIFALVLLPVLMVGCATVPTYTGAIVEKAKSFQSPTNGNAGLYVYRDSMIGQALKKDVWVDGECLGETAPNTFFYTEITGNKNHRISTESEFGNNHLDLYTNANQNYFVKQSIKMGVFSGGAKLKIVPSDEAMQDITKLKMIQIGNCSKAFK</sequence>
<dbReference type="EMBL" id="MUXT01000011">
    <property type="protein sequence ID" value="OOR82397.1"/>
    <property type="molecule type" value="Genomic_DNA"/>
</dbReference>
<dbReference type="PROSITE" id="PS51257">
    <property type="entry name" value="PROKAR_LIPOPROTEIN"/>
    <property type="match status" value="1"/>
</dbReference>
<gene>
    <name evidence="2" type="ORF">B0180_09405</name>
    <name evidence="3" type="ORF">U0021_03765</name>
</gene>
<accession>A0A1S9ZGB9</accession>
<dbReference type="RefSeq" id="WP_078256676.1">
    <property type="nucleotide sequence ID" value="NZ_CP139961.1"/>
</dbReference>
<feature type="domain" description="DUF2846" evidence="1">
    <location>
        <begin position="40"/>
        <end position="125"/>
    </location>
</feature>
<dbReference type="Proteomes" id="UP001324384">
    <property type="component" value="Chromosome"/>
</dbReference>
<evidence type="ECO:0000313" key="2">
    <source>
        <dbReference type="EMBL" id="OOR82397.1"/>
    </source>
</evidence>
<reference evidence="2 4" key="1">
    <citation type="submission" date="2017-02" db="EMBL/GenBank/DDBJ databases">
        <title>Draft genome sequence of Moraxella canis CCUG 8415A type strain.</title>
        <authorList>
            <person name="Engstrom-Jakobsson H."/>
            <person name="Salva-Serra F."/>
            <person name="Thorell K."/>
            <person name="Gonzales-Siles L."/>
            <person name="Karlsson R."/>
            <person name="Boulund F."/>
            <person name="Engstrand L."/>
            <person name="Moore E."/>
        </authorList>
    </citation>
    <scope>NUCLEOTIDE SEQUENCE [LARGE SCALE GENOMIC DNA]</scope>
    <source>
        <strain evidence="2 4">CCUG 8415A</strain>
    </source>
</reference>
<dbReference type="InterPro" id="IPR022548">
    <property type="entry name" value="DUF2846"/>
</dbReference>
<dbReference type="Pfam" id="PF11008">
    <property type="entry name" value="DUF2846"/>
    <property type="match status" value="1"/>
</dbReference>
<reference evidence="3 5" key="2">
    <citation type="submission" date="2023-12" db="EMBL/GenBank/DDBJ databases">
        <title>Genome sequencing and assembly of bacterial species from a model synthetic community.</title>
        <authorList>
            <person name="Hogle S.L."/>
        </authorList>
    </citation>
    <scope>NUCLEOTIDE SEQUENCE [LARGE SCALE GENOMIC DNA]</scope>
    <source>
        <strain evidence="3 5">HAMBI_2792</strain>
    </source>
</reference>